<dbReference type="AlphaFoldDB" id="A0A3B0Y3N9"/>
<dbReference type="Pfam" id="PF13424">
    <property type="entry name" value="TPR_12"/>
    <property type="match status" value="2"/>
</dbReference>
<dbReference type="PROSITE" id="PS50293">
    <property type="entry name" value="TPR_REGION"/>
    <property type="match status" value="1"/>
</dbReference>
<dbReference type="InterPro" id="IPR011990">
    <property type="entry name" value="TPR-like_helical_dom_sf"/>
</dbReference>
<organism evidence="1">
    <name type="scientific">hydrothermal vent metagenome</name>
    <dbReference type="NCBI Taxonomy" id="652676"/>
    <lineage>
        <taxon>unclassified sequences</taxon>
        <taxon>metagenomes</taxon>
        <taxon>ecological metagenomes</taxon>
    </lineage>
</organism>
<sequence>MRLSILLFSLFSYGILAAETKTDQTTSGHCSPAIANVTGSVSIICSDPKAIKALISQMKKIEALMLLSNREKEDSIRDLKKTITGLIEKREKSDEPDKYDLALDAIAKRDPGPADELLDDAIAEYEKNITKAAELYREKGALWFASNTEKSQAAYQRAVELIPGDLDSRDKLGYLYRRAGKLDIALAAYNKIIVMSDNEKWEAIAFEGMGLIYDIMGEMKKAEDFFQKALIIYQKRGNEKGMAAIFGDLGGVYQTQEKFDRAEKFHRRALKIYERLGSEEGMANCYDNLGIVYRNLNEFDKAIKFHQKALELNETLGRKEGLATNYVNLGNVYLSRRDLDKAEFFYQNALAIDNVLSHKAGMAADYGNLGNVYRNRGELNMAEEYYLKALEINQSLNRKKGKATNYGNLGIMYASRGELERAVEAWEKSRYYYHTIGAKDKEAKVQSKIDDIKNRDRLKIIISR</sequence>
<name>A0A3B0Y3N9_9ZZZZ</name>
<dbReference type="Pfam" id="PF13181">
    <property type="entry name" value="TPR_8"/>
    <property type="match status" value="2"/>
</dbReference>
<reference evidence="1" key="1">
    <citation type="submission" date="2018-06" db="EMBL/GenBank/DDBJ databases">
        <authorList>
            <person name="Zhirakovskaya E."/>
        </authorList>
    </citation>
    <scope>NUCLEOTIDE SEQUENCE</scope>
</reference>
<dbReference type="Gene3D" id="1.25.40.10">
    <property type="entry name" value="Tetratricopeptide repeat domain"/>
    <property type="match status" value="3"/>
</dbReference>
<dbReference type="EMBL" id="UOFG01000193">
    <property type="protein sequence ID" value="VAW63134.1"/>
    <property type="molecule type" value="Genomic_DNA"/>
</dbReference>
<dbReference type="PANTHER" id="PTHR10098:SF108">
    <property type="entry name" value="TETRATRICOPEPTIDE REPEAT PROTEIN 28"/>
    <property type="match status" value="1"/>
</dbReference>
<dbReference type="PANTHER" id="PTHR10098">
    <property type="entry name" value="RAPSYN-RELATED"/>
    <property type="match status" value="1"/>
</dbReference>
<dbReference type="PROSITE" id="PS50005">
    <property type="entry name" value="TPR"/>
    <property type="match status" value="6"/>
</dbReference>
<protein>
    <submittedName>
        <fullName evidence="1">Uncharacterized protein</fullName>
    </submittedName>
</protein>
<proteinExistence type="predicted"/>
<accession>A0A3B0Y3N9</accession>
<dbReference type="InterPro" id="IPR019734">
    <property type="entry name" value="TPR_rpt"/>
</dbReference>
<dbReference type="SUPFAM" id="SSF48452">
    <property type="entry name" value="TPR-like"/>
    <property type="match status" value="3"/>
</dbReference>
<dbReference type="SMART" id="SM00028">
    <property type="entry name" value="TPR"/>
    <property type="match status" value="8"/>
</dbReference>
<evidence type="ECO:0000313" key="1">
    <source>
        <dbReference type="EMBL" id="VAW63134.1"/>
    </source>
</evidence>
<gene>
    <name evidence="1" type="ORF">MNBD_GAMMA11-3038</name>
</gene>